<dbReference type="SUPFAM" id="SSF141571">
    <property type="entry name" value="Pentapeptide repeat-like"/>
    <property type="match status" value="1"/>
</dbReference>
<protein>
    <submittedName>
        <fullName evidence="1">Pentapeptide repeat-containing protein</fullName>
    </submittedName>
</protein>
<dbReference type="PANTHER" id="PTHR14136">
    <property type="entry name" value="BTB_POZ DOMAIN-CONTAINING PROTEIN KCTD9"/>
    <property type="match status" value="1"/>
</dbReference>
<organism evidence="1 2">
    <name type="scientific">Gemmata obscuriglobus</name>
    <dbReference type="NCBI Taxonomy" id="114"/>
    <lineage>
        <taxon>Bacteria</taxon>
        <taxon>Pseudomonadati</taxon>
        <taxon>Planctomycetota</taxon>
        <taxon>Planctomycetia</taxon>
        <taxon>Gemmatales</taxon>
        <taxon>Gemmataceae</taxon>
        <taxon>Gemmata</taxon>
    </lineage>
</organism>
<name>A0A2Z3H5I1_9BACT</name>
<dbReference type="KEGG" id="gog:C1280_23020"/>
<dbReference type="Gene3D" id="2.160.20.80">
    <property type="entry name" value="E3 ubiquitin-protein ligase SopA"/>
    <property type="match status" value="1"/>
</dbReference>
<dbReference type="Proteomes" id="UP000245802">
    <property type="component" value="Chromosome"/>
</dbReference>
<proteinExistence type="predicted"/>
<accession>A0A2Z3H5I1</accession>
<evidence type="ECO:0000313" key="2">
    <source>
        <dbReference type="Proteomes" id="UP000245802"/>
    </source>
</evidence>
<gene>
    <name evidence="1" type="ORF">C1280_23020</name>
</gene>
<sequence>MSPERTARLTYEESCKSLQRHHHLDDGAIPAMPDRRPDIYGEDGVRFFRTWIGVGRPFGLAPSRPEDDVEATEHSLANLSLPRTFFGKSEISSISFRNTNLSESTLCWNDFIEVDFTEADLSGADLRASLFRRVAFVRANLQNTDLRRSNFKECDFTAADMAGARLTRKQGEGIYLSDKQQKVIDWQESEGDEPLGG</sequence>
<dbReference type="PANTHER" id="PTHR14136:SF17">
    <property type="entry name" value="BTB_POZ DOMAIN-CONTAINING PROTEIN KCTD9"/>
    <property type="match status" value="1"/>
</dbReference>
<reference evidence="1 2" key="1">
    <citation type="submission" date="2018-01" db="EMBL/GenBank/DDBJ databases">
        <title>G. obscuriglobus.</title>
        <authorList>
            <person name="Franke J."/>
            <person name="Blomberg W."/>
            <person name="Selmecki A."/>
        </authorList>
    </citation>
    <scope>NUCLEOTIDE SEQUENCE [LARGE SCALE GENOMIC DNA]</scope>
    <source>
        <strain evidence="1 2">DSM 5831</strain>
    </source>
</reference>
<dbReference type="InterPro" id="IPR001646">
    <property type="entry name" value="5peptide_repeat"/>
</dbReference>
<dbReference type="OrthoDB" id="285670at2"/>
<evidence type="ECO:0000313" key="1">
    <source>
        <dbReference type="EMBL" id="AWM39582.1"/>
    </source>
</evidence>
<dbReference type="InterPro" id="IPR051082">
    <property type="entry name" value="Pentapeptide-BTB/POZ_domain"/>
</dbReference>
<dbReference type="AlphaFoldDB" id="A0A2Z3H5I1"/>
<dbReference type="Pfam" id="PF00805">
    <property type="entry name" value="Pentapeptide"/>
    <property type="match status" value="2"/>
</dbReference>
<dbReference type="EMBL" id="CP025958">
    <property type="protein sequence ID" value="AWM39582.1"/>
    <property type="molecule type" value="Genomic_DNA"/>
</dbReference>
<keyword evidence="2" id="KW-1185">Reference proteome</keyword>